<feature type="compositionally biased region" description="Low complexity" evidence="1">
    <location>
        <begin position="284"/>
        <end position="314"/>
    </location>
</feature>
<dbReference type="EMBL" id="JACHIW010000001">
    <property type="protein sequence ID" value="MBB5157446.1"/>
    <property type="molecule type" value="Genomic_DNA"/>
</dbReference>
<evidence type="ECO:0008006" key="4">
    <source>
        <dbReference type="Google" id="ProtNLM"/>
    </source>
</evidence>
<reference evidence="2 3" key="1">
    <citation type="submission" date="2020-08" db="EMBL/GenBank/DDBJ databases">
        <title>Sequencing the genomes of 1000 actinobacteria strains.</title>
        <authorList>
            <person name="Klenk H.-P."/>
        </authorList>
    </citation>
    <scope>NUCLEOTIDE SEQUENCE [LARGE SCALE GENOMIC DNA]</scope>
    <source>
        <strain evidence="2 3">DSM 45584</strain>
    </source>
</reference>
<comment type="caution">
    <text evidence="2">The sequence shown here is derived from an EMBL/GenBank/DDBJ whole genome shotgun (WGS) entry which is preliminary data.</text>
</comment>
<evidence type="ECO:0000256" key="1">
    <source>
        <dbReference type="SAM" id="MobiDB-lite"/>
    </source>
</evidence>
<dbReference type="Pfam" id="PF05762">
    <property type="entry name" value="VWA_CoxE"/>
    <property type="match status" value="1"/>
</dbReference>
<keyword evidence="3" id="KW-1185">Reference proteome</keyword>
<accession>A0A840QAK4</accession>
<protein>
    <recommendedName>
        <fullName evidence="4">VWA domain containing CoxE-like protein</fullName>
    </recommendedName>
</protein>
<organism evidence="2 3">
    <name type="scientific">Saccharopolyspora phatthalungensis</name>
    <dbReference type="NCBI Taxonomy" id="664693"/>
    <lineage>
        <taxon>Bacteria</taxon>
        <taxon>Bacillati</taxon>
        <taxon>Actinomycetota</taxon>
        <taxon>Actinomycetes</taxon>
        <taxon>Pseudonocardiales</taxon>
        <taxon>Pseudonocardiaceae</taxon>
        <taxon>Saccharopolyspora</taxon>
    </lineage>
</organism>
<dbReference type="SUPFAM" id="SSF53300">
    <property type="entry name" value="vWA-like"/>
    <property type="match status" value="1"/>
</dbReference>
<dbReference type="InterPro" id="IPR036465">
    <property type="entry name" value="vWFA_dom_sf"/>
</dbReference>
<dbReference type="InterPro" id="IPR008912">
    <property type="entry name" value="Uncharacterised_CoxE"/>
</dbReference>
<dbReference type="Proteomes" id="UP000584374">
    <property type="component" value="Unassembled WGS sequence"/>
</dbReference>
<name>A0A840QAK4_9PSEU</name>
<gene>
    <name evidence="2" type="ORF">BJ970_004980</name>
</gene>
<evidence type="ECO:0000313" key="3">
    <source>
        <dbReference type="Proteomes" id="UP000584374"/>
    </source>
</evidence>
<proteinExistence type="predicted"/>
<feature type="region of interest" description="Disordered" evidence="1">
    <location>
        <begin position="282"/>
        <end position="339"/>
    </location>
</feature>
<dbReference type="RefSeq" id="WP_184728372.1">
    <property type="nucleotide sequence ID" value="NZ_JACHIW010000001.1"/>
</dbReference>
<sequence length="577" mass="60744">MNAHLISDDTTATTLDAARDAAWLALSARITDEVPTIADREDLLVTIAPGAGHGSPACFLPHHATIEIDGTHLGGVDPATLTPHLAGDRARYAIAWGLLTHECAHARHSTWEPPRGAPPGALEAAMLLEETRIEAAQIHRRPDDRHWLRASATHLILADTHAEDPARAPAMTPHEAARAAALLMGRADAGILTPTETAPLARTVETIFGTATLQRLQEIWQNALHVDDDDAQTMLDLGHRWCDALGADPGTPPPSIEAAHGCGTPSPLAEAISAAVAEITANSAGEPAPTDPATEAAQASAAEQQAQQAAAKAARTVFTPSGPRTGRTAIAGTRPPTHHERNAARHLARALSTAGIRDRVATKTTSATPPGRLRMRGALAADAQRAAGALPTAEPFTRTTRRTVPTPPLRLAIACDVSGSMGEFAGPVASAAWILAHAAHHAHIPATTATVIYGRRVRAITHPGTTPSEVTEFDAKDNDENIPRAIDALDGALHLYRPGAARLLVIVSDGNYRPDARHDGQKRLDRLRANGCAVLWLAPDTPYTRPMRGVTVHTLTDPTTTAQAIGRAATTALRATP</sequence>
<dbReference type="AlphaFoldDB" id="A0A840QAK4"/>
<evidence type="ECO:0000313" key="2">
    <source>
        <dbReference type="EMBL" id="MBB5157446.1"/>
    </source>
</evidence>